<dbReference type="GO" id="GO:0015144">
    <property type="term" value="F:carbohydrate transmembrane transporter activity"/>
    <property type="evidence" value="ECO:0007669"/>
    <property type="project" value="InterPro"/>
</dbReference>
<dbReference type="InterPro" id="IPR010651">
    <property type="entry name" value="Sugar_transport"/>
</dbReference>
<dbReference type="Bgee" id="ENSACAG00000016604">
    <property type="expression patterns" value="Expressed in brain"/>
</dbReference>
<dbReference type="GeneTree" id="ENSGT00390000012574"/>
<feature type="transmembrane region" description="Helical" evidence="7">
    <location>
        <begin position="132"/>
        <end position="151"/>
    </location>
</feature>
<feature type="transmembrane region" description="Helical" evidence="7">
    <location>
        <begin position="302"/>
        <end position="324"/>
    </location>
</feature>
<accession>G1KST7</accession>
<dbReference type="PANTHER" id="PTHR16119:SF17">
    <property type="entry name" value="TRANSMEMBRANE PROTEIN 144"/>
    <property type="match status" value="1"/>
</dbReference>
<evidence type="ECO:0000256" key="7">
    <source>
        <dbReference type="SAM" id="Phobius"/>
    </source>
</evidence>
<reference evidence="8" key="3">
    <citation type="submission" date="2025-09" db="UniProtKB">
        <authorList>
            <consortium name="Ensembl"/>
        </authorList>
    </citation>
    <scope>IDENTIFICATION</scope>
</reference>
<keyword evidence="5 7" id="KW-0472">Membrane</keyword>
<proteinExistence type="inferred from homology"/>
<comment type="subcellular location">
    <subcellularLocation>
        <location evidence="1">Membrane</location>
        <topology evidence="1">Multi-pass membrane protein</topology>
    </subcellularLocation>
</comment>
<evidence type="ECO:0000256" key="3">
    <source>
        <dbReference type="ARBA" id="ARBA00022692"/>
    </source>
</evidence>
<gene>
    <name evidence="8" type="primary">TMEM144</name>
</gene>
<feature type="transmembrane region" description="Helical" evidence="7">
    <location>
        <begin position="199"/>
        <end position="224"/>
    </location>
</feature>
<evidence type="ECO:0000256" key="6">
    <source>
        <dbReference type="SAM" id="MobiDB-lite"/>
    </source>
</evidence>
<feature type="transmembrane region" description="Helical" evidence="7">
    <location>
        <begin position="336"/>
        <end position="354"/>
    </location>
</feature>
<protein>
    <submittedName>
        <fullName evidence="8">Transmembrane protein 144</fullName>
    </submittedName>
</protein>
<reference evidence="8" key="2">
    <citation type="submission" date="2025-08" db="UniProtKB">
        <authorList>
            <consortium name="Ensembl"/>
        </authorList>
    </citation>
    <scope>IDENTIFICATION</scope>
</reference>
<dbReference type="Pfam" id="PF07857">
    <property type="entry name" value="TMEM144"/>
    <property type="match status" value="1"/>
</dbReference>
<comment type="similarity">
    <text evidence="2">Belongs to the TMEM144 family.</text>
</comment>
<feature type="region of interest" description="Disordered" evidence="6">
    <location>
        <begin position="159"/>
        <end position="181"/>
    </location>
</feature>
<feature type="compositionally biased region" description="Basic and acidic residues" evidence="6">
    <location>
        <begin position="168"/>
        <end position="181"/>
    </location>
</feature>
<dbReference type="AlphaFoldDB" id="G1KST7"/>
<evidence type="ECO:0000256" key="5">
    <source>
        <dbReference type="ARBA" id="ARBA00023136"/>
    </source>
</evidence>
<feature type="transmembrane region" description="Helical" evidence="7">
    <location>
        <begin position="244"/>
        <end position="265"/>
    </location>
</feature>
<evidence type="ECO:0000256" key="1">
    <source>
        <dbReference type="ARBA" id="ARBA00004141"/>
    </source>
</evidence>
<dbReference type="eggNOG" id="ENOG502QR0F">
    <property type="taxonomic scope" value="Eukaryota"/>
</dbReference>
<dbReference type="Ensembl" id="ENSACAT00000016650.3">
    <property type="protein sequence ID" value="ENSACAP00000016326.3"/>
    <property type="gene ID" value="ENSACAG00000016604.3"/>
</dbReference>
<evidence type="ECO:0000313" key="8">
    <source>
        <dbReference type="Ensembl" id="ENSACAP00000016326.3"/>
    </source>
</evidence>
<dbReference type="HOGENOM" id="CLU_031844_1_0_1"/>
<keyword evidence="4 7" id="KW-1133">Transmembrane helix</keyword>
<evidence type="ECO:0000256" key="4">
    <source>
        <dbReference type="ARBA" id="ARBA00022989"/>
    </source>
</evidence>
<dbReference type="GO" id="GO:0016020">
    <property type="term" value="C:membrane"/>
    <property type="evidence" value="ECO:0007669"/>
    <property type="project" value="UniProtKB-SubCell"/>
</dbReference>
<dbReference type="Proteomes" id="UP000001646">
    <property type="component" value="Chromosome 5"/>
</dbReference>
<dbReference type="InterPro" id="IPR012435">
    <property type="entry name" value="TMEM144"/>
</dbReference>
<dbReference type="InParanoid" id="G1KST7"/>
<sequence>MATGGSQGSNVPEKNLRLTTSAVAVLLSGTTFVPVKKFDVGDGMFFQWVLCAGISAVGLVVEFTQRSPTFWPLAMVGGFLWATGNVTVVPIVKTIGLALGLLIWASFNLLTGWAISRFGLFGIEPEPVAKPVLNYVGAGLSMLSIILFLLIKNDDEGSPSTSEFTPLSKDEPKNAAEQGTENKDNVSWLKGLSPLKKRIVGCSLAAIAGILYGSSFVPILYIKYHGKRNVPGYEGASQTDLDYVPAQFLGIFVTSTIYFLIYWRAMSNNVKVDFETVIPGFISGILWAITTCYWFIANGYLAAIVSFPIITAGPGILAAVWGVLVFKEIKGLKNHVLLIVGFCFIVAGLLSTIFSKT</sequence>
<dbReference type="PANTHER" id="PTHR16119">
    <property type="entry name" value="TRANSMEMBRANE PROTEIN 144"/>
    <property type="match status" value="1"/>
</dbReference>
<feature type="transmembrane region" description="Helical" evidence="7">
    <location>
        <begin position="277"/>
        <end position="296"/>
    </location>
</feature>
<keyword evidence="9" id="KW-1185">Reference proteome</keyword>
<feature type="transmembrane region" description="Helical" evidence="7">
    <location>
        <begin position="99"/>
        <end position="120"/>
    </location>
</feature>
<feature type="transmembrane region" description="Helical" evidence="7">
    <location>
        <begin position="45"/>
        <end position="64"/>
    </location>
</feature>
<name>G1KST7_ANOCA</name>
<reference evidence="8 9" key="1">
    <citation type="submission" date="2009-12" db="EMBL/GenBank/DDBJ databases">
        <title>The Genome Sequence of Anolis carolinensis (Green Anole Lizard).</title>
        <authorList>
            <consortium name="The Genome Sequencing Platform"/>
            <person name="Di Palma F."/>
            <person name="Alfoldi J."/>
            <person name="Heiman D."/>
            <person name="Young S."/>
            <person name="Grabherr M."/>
            <person name="Johnson J."/>
            <person name="Lander E.S."/>
            <person name="Lindblad-Toh K."/>
        </authorList>
    </citation>
    <scope>NUCLEOTIDE SEQUENCE [LARGE SCALE GENOMIC DNA]</scope>
    <source>
        <strain evidence="8 9">JBL SC #1</strain>
    </source>
</reference>
<feature type="transmembrane region" description="Helical" evidence="7">
    <location>
        <begin position="70"/>
        <end position="92"/>
    </location>
</feature>
<organism evidence="8 9">
    <name type="scientific">Anolis carolinensis</name>
    <name type="common">Green anole</name>
    <name type="synonym">American chameleon</name>
    <dbReference type="NCBI Taxonomy" id="28377"/>
    <lineage>
        <taxon>Eukaryota</taxon>
        <taxon>Metazoa</taxon>
        <taxon>Chordata</taxon>
        <taxon>Craniata</taxon>
        <taxon>Vertebrata</taxon>
        <taxon>Euteleostomi</taxon>
        <taxon>Lepidosauria</taxon>
        <taxon>Squamata</taxon>
        <taxon>Bifurcata</taxon>
        <taxon>Unidentata</taxon>
        <taxon>Episquamata</taxon>
        <taxon>Toxicofera</taxon>
        <taxon>Iguania</taxon>
        <taxon>Dactyloidae</taxon>
        <taxon>Anolis</taxon>
    </lineage>
</organism>
<evidence type="ECO:0000313" key="9">
    <source>
        <dbReference type="Proteomes" id="UP000001646"/>
    </source>
</evidence>
<evidence type="ECO:0000256" key="2">
    <source>
        <dbReference type="ARBA" id="ARBA00005731"/>
    </source>
</evidence>
<keyword evidence="3 7" id="KW-0812">Transmembrane</keyword>
<dbReference type="STRING" id="28377.ENSACAP00000016326"/>